<keyword evidence="2" id="KW-1185">Reference proteome</keyword>
<dbReference type="AlphaFoldDB" id="A0A7X2LZU2"/>
<evidence type="ECO:0000313" key="1">
    <source>
        <dbReference type="EMBL" id="MRX73806.1"/>
    </source>
</evidence>
<dbReference type="Pfam" id="PF19991">
    <property type="entry name" value="HMA_2"/>
    <property type="match status" value="1"/>
</dbReference>
<gene>
    <name evidence="1" type="ORF">GJU40_16815</name>
</gene>
<reference evidence="1 2" key="1">
    <citation type="submission" date="2019-11" db="EMBL/GenBank/DDBJ databases">
        <title>Bacillus lacus genome.</title>
        <authorList>
            <person name="Allen C.J."/>
            <person name="Newman J.D."/>
        </authorList>
    </citation>
    <scope>NUCLEOTIDE SEQUENCE [LARGE SCALE GENOMIC DNA]</scope>
    <source>
        <strain evidence="1 2">KCTC 33946</strain>
    </source>
</reference>
<comment type="caution">
    <text evidence="1">The sequence shown here is derived from an EMBL/GenBank/DDBJ whole genome shotgun (WGS) entry which is preliminary data.</text>
</comment>
<dbReference type="Proteomes" id="UP000448867">
    <property type="component" value="Unassembled WGS sequence"/>
</dbReference>
<evidence type="ECO:0008006" key="3">
    <source>
        <dbReference type="Google" id="ProtNLM"/>
    </source>
</evidence>
<organism evidence="1 2">
    <name type="scientific">Metabacillus lacus</name>
    <dbReference type="NCBI Taxonomy" id="1983721"/>
    <lineage>
        <taxon>Bacteria</taxon>
        <taxon>Bacillati</taxon>
        <taxon>Bacillota</taxon>
        <taxon>Bacilli</taxon>
        <taxon>Bacillales</taxon>
        <taxon>Bacillaceae</taxon>
        <taxon>Metabacillus</taxon>
    </lineage>
</organism>
<evidence type="ECO:0000313" key="2">
    <source>
        <dbReference type="Proteomes" id="UP000448867"/>
    </source>
</evidence>
<dbReference type="EMBL" id="WKKI01000046">
    <property type="protein sequence ID" value="MRX73806.1"/>
    <property type="molecule type" value="Genomic_DNA"/>
</dbReference>
<sequence length="108" mass="12877">MFGKLTELLFLNQVRKKLSQYNINIVHFLQGRIRLQSHTWIVNKDLVLTLVDRMNQEHFIYQVKFTKETGSLLINYDTAYLTTGEEMENWFSILDDVYKQHYGSEKEG</sequence>
<dbReference type="RefSeq" id="WP_154309267.1">
    <property type="nucleotide sequence ID" value="NZ_WKKI01000046.1"/>
</dbReference>
<dbReference type="OrthoDB" id="2887217at2"/>
<proteinExistence type="predicted"/>
<protein>
    <recommendedName>
        <fullName evidence="3">Metal ABC transporter ATPase</fullName>
    </recommendedName>
</protein>
<accession>A0A7X2LZU2</accession>
<name>A0A7X2LZU2_9BACI</name>